<proteinExistence type="inferred from homology"/>
<dbReference type="InterPro" id="IPR003317">
    <property type="entry name" value="Cyt-d_oxidase_su2"/>
</dbReference>
<dbReference type="AlphaFoldDB" id="A0A6N7VRT7"/>
<evidence type="ECO:0000256" key="6">
    <source>
        <dbReference type="ARBA" id="ARBA00022692"/>
    </source>
</evidence>
<dbReference type="EMBL" id="VULO01000002">
    <property type="protein sequence ID" value="MSS83670.1"/>
    <property type="molecule type" value="Genomic_DNA"/>
</dbReference>
<reference evidence="13 14" key="1">
    <citation type="submission" date="2019-08" db="EMBL/GenBank/DDBJ databases">
        <title>In-depth cultivation of the pig gut microbiome towards novel bacterial diversity and tailored functional studies.</title>
        <authorList>
            <person name="Wylensek D."/>
            <person name="Hitch T.C.A."/>
            <person name="Clavel T."/>
        </authorList>
    </citation>
    <scope>NUCLEOTIDE SEQUENCE [LARGE SCALE GENOMIC DNA]</scope>
    <source>
        <strain evidence="13 14">WB03_NA08</strain>
    </source>
</reference>
<keyword evidence="5" id="KW-0349">Heme</keyword>
<evidence type="ECO:0000256" key="7">
    <source>
        <dbReference type="ARBA" id="ARBA00022723"/>
    </source>
</evidence>
<dbReference type="GO" id="GO:0005886">
    <property type="term" value="C:plasma membrane"/>
    <property type="evidence" value="ECO:0007669"/>
    <property type="project" value="UniProtKB-SubCell"/>
</dbReference>
<keyword evidence="4" id="KW-1003">Cell membrane</keyword>
<feature type="transmembrane region" description="Helical" evidence="12">
    <location>
        <begin position="82"/>
        <end position="101"/>
    </location>
</feature>
<dbReference type="GO" id="GO:0046872">
    <property type="term" value="F:metal ion binding"/>
    <property type="evidence" value="ECO:0007669"/>
    <property type="project" value="UniProtKB-KW"/>
</dbReference>
<dbReference type="GO" id="GO:0070069">
    <property type="term" value="C:cytochrome complex"/>
    <property type="evidence" value="ECO:0007669"/>
    <property type="project" value="TreeGrafter"/>
</dbReference>
<accession>A0A6N7VRT7</accession>
<feature type="transmembrane region" description="Helical" evidence="12">
    <location>
        <begin position="6"/>
        <end position="37"/>
    </location>
</feature>
<keyword evidence="8" id="KW-0249">Electron transport</keyword>
<evidence type="ECO:0000256" key="4">
    <source>
        <dbReference type="ARBA" id="ARBA00022475"/>
    </source>
</evidence>
<feature type="transmembrane region" description="Helical" evidence="12">
    <location>
        <begin position="178"/>
        <end position="199"/>
    </location>
</feature>
<dbReference type="NCBIfam" id="TIGR00203">
    <property type="entry name" value="cydB"/>
    <property type="match status" value="1"/>
</dbReference>
<evidence type="ECO:0000313" key="14">
    <source>
        <dbReference type="Proteomes" id="UP000470875"/>
    </source>
</evidence>
<feature type="transmembrane region" description="Helical" evidence="12">
    <location>
        <begin position="321"/>
        <end position="343"/>
    </location>
</feature>
<dbReference type="PIRSF" id="PIRSF000267">
    <property type="entry name" value="Cyt_oxidse_sub2"/>
    <property type="match status" value="1"/>
</dbReference>
<feature type="transmembrane region" description="Helical" evidence="12">
    <location>
        <begin position="122"/>
        <end position="139"/>
    </location>
</feature>
<gene>
    <name evidence="13" type="primary">cydB</name>
    <name evidence="13" type="ORF">FYJ24_02600</name>
</gene>
<evidence type="ECO:0000256" key="9">
    <source>
        <dbReference type="ARBA" id="ARBA00022989"/>
    </source>
</evidence>
<comment type="subcellular location">
    <subcellularLocation>
        <location evidence="1">Cell membrane</location>
        <topology evidence="1">Multi-pass membrane protein</topology>
    </subcellularLocation>
</comment>
<keyword evidence="3" id="KW-0813">Transport</keyword>
<keyword evidence="11 12" id="KW-0472">Membrane</keyword>
<feature type="transmembrane region" description="Helical" evidence="12">
    <location>
        <begin position="220"/>
        <end position="241"/>
    </location>
</feature>
<organism evidence="13 14">
    <name type="scientific">Scrofimicrobium canadense</name>
    <dbReference type="NCBI Taxonomy" id="2652290"/>
    <lineage>
        <taxon>Bacteria</taxon>
        <taxon>Bacillati</taxon>
        <taxon>Actinomycetota</taxon>
        <taxon>Actinomycetes</taxon>
        <taxon>Actinomycetales</taxon>
        <taxon>Actinomycetaceae</taxon>
        <taxon>Scrofimicrobium</taxon>
    </lineage>
</organism>
<protein>
    <submittedName>
        <fullName evidence="13">Cytochrome d ubiquinol oxidase subunit II</fullName>
    </submittedName>
</protein>
<dbReference type="Proteomes" id="UP000470875">
    <property type="component" value="Unassembled WGS sequence"/>
</dbReference>
<keyword evidence="6 12" id="KW-0812">Transmembrane</keyword>
<dbReference type="GO" id="GO:0019646">
    <property type="term" value="P:aerobic electron transport chain"/>
    <property type="evidence" value="ECO:0007669"/>
    <property type="project" value="TreeGrafter"/>
</dbReference>
<dbReference type="Pfam" id="PF02322">
    <property type="entry name" value="Cyt_bd_oxida_II"/>
    <property type="match status" value="1"/>
</dbReference>
<sequence>MEFLSILWFILIAVLWTVYLVLEGFDFGVGMLLPVVAKNDKERSVLVRTIGPHWDGNEVWLLTAGGATFAAFPAWYATMFSGMYLALFLLLVLLIIRISAIEWRSKVRSVKWRTTWDWMHTVSAYLVPLVLGVAFSNLVQGMNIVAQNRLNVSEVIPPEAVAEYATSGNLVFNMVGGFWSLFTPFTLVGGVAVLLVCLAHGAQFLALKTEGELRQRSVKVGATASIAATLVAAIWVIWGQFAFNANIWAWIPLIIAAVALVLSTVMAQPAFQKEGWAFTFSSIGIAGAVAWIFTAMAPNVMKSSVDPAYSLTIPLASSTTGTLTVMTVVAVVLVPIVLAYTVWSYYVFRKRISVGDVDHGAGLLPDKIRLGANFLSGKP</sequence>
<comment type="similarity">
    <text evidence="2">Belongs to the cytochrome ubiquinol oxidase subunit 2 family.</text>
</comment>
<evidence type="ECO:0000256" key="3">
    <source>
        <dbReference type="ARBA" id="ARBA00022448"/>
    </source>
</evidence>
<name>A0A6N7VRT7_9ACTO</name>
<dbReference type="RefSeq" id="WP_154543272.1">
    <property type="nucleotide sequence ID" value="NZ_VULO01000002.1"/>
</dbReference>
<dbReference type="PANTHER" id="PTHR43141">
    <property type="entry name" value="CYTOCHROME BD2 SUBUNIT II"/>
    <property type="match status" value="1"/>
</dbReference>
<keyword evidence="14" id="KW-1185">Reference proteome</keyword>
<dbReference type="PANTHER" id="PTHR43141:SF5">
    <property type="entry name" value="CYTOCHROME BD-I UBIQUINOL OXIDASE SUBUNIT 2"/>
    <property type="match status" value="1"/>
</dbReference>
<evidence type="ECO:0000313" key="13">
    <source>
        <dbReference type="EMBL" id="MSS83670.1"/>
    </source>
</evidence>
<evidence type="ECO:0000256" key="5">
    <source>
        <dbReference type="ARBA" id="ARBA00022617"/>
    </source>
</evidence>
<feature type="transmembrane region" description="Helical" evidence="12">
    <location>
        <begin position="247"/>
        <end position="265"/>
    </location>
</feature>
<keyword evidence="9 12" id="KW-1133">Transmembrane helix</keyword>
<feature type="transmembrane region" description="Helical" evidence="12">
    <location>
        <begin position="277"/>
        <end position="301"/>
    </location>
</feature>
<evidence type="ECO:0000256" key="10">
    <source>
        <dbReference type="ARBA" id="ARBA00023004"/>
    </source>
</evidence>
<dbReference type="GO" id="GO:0016682">
    <property type="term" value="F:oxidoreductase activity, acting on diphenols and related substances as donors, oxygen as acceptor"/>
    <property type="evidence" value="ECO:0007669"/>
    <property type="project" value="TreeGrafter"/>
</dbReference>
<keyword evidence="7" id="KW-0479">Metal-binding</keyword>
<keyword evidence="10" id="KW-0408">Iron</keyword>
<dbReference type="GO" id="GO:0009055">
    <property type="term" value="F:electron transfer activity"/>
    <property type="evidence" value="ECO:0007669"/>
    <property type="project" value="TreeGrafter"/>
</dbReference>
<evidence type="ECO:0000256" key="12">
    <source>
        <dbReference type="SAM" id="Phobius"/>
    </source>
</evidence>
<comment type="caution">
    <text evidence="13">The sequence shown here is derived from an EMBL/GenBank/DDBJ whole genome shotgun (WGS) entry which is preliminary data.</text>
</comment>
<evidence type="ECO:0000256" key="1">
    <source>
        <dbReference type="ARBA" id="ARBA00004651"/>
    </source>
</evidence>
<evidence type="ECO:0000256" key="8">
    <source>
        <dbReference type="ARBA" id="ARBA00022982"/>
    </source>
</evidence>
<evidence type="ECO:0000256" key="2">
    <source>
        <dbReference type="ARBA" id="ARBA00007543"/>
    </source>
</evidence>
<evidence type="ECO:0000256" key="11">
    <source>
        <dbReference type="ARBA" id="ARBA00023136"/>
    </source>
</evidence>